<dbReference type="EMBL" id="ML995968">
    <property type="protein sequence ID" value="KAF2763742.1"/>
    <property type="molecule type" value="Genomic_DNA"/>
</dbReference>
<organism evidence="1 2">
    <name type="scientific">Teratosphaeria nubilosa</name>
    <dbReference type="NCBI Taxonomy" id="161662"/>
    <lineage>
        <taxon>Eukaryota</taxon>
        <taxon>Fungi</taxon>
        <taxon>Dikarya</taxon>
        <taxon>Ascomycota</taxon>
        <taxon>Pezizomycotina</taxon>
        <taxon>Dothideomycetes</taxon>
        <taxon>Dothideomycetidae</taxon>
        <taxon>Mycosphaerellales</taxon>
        <taxon>Teratosphaeriaceae</taxon>
        <taxon>Teratosphaeria</taxon>
    </lineage>
</organism>
<name>A0A6G1KTU3_9PEZI</name>
<proteinExistence type="predicted"/>
<sequence length="190" mass="21235">MFACLHPPWQPNASHVWRRPRDCSLIRSYRQLVRPRERRLRCALEATDYRTLEPVIADLLRGIVAVKLILSAKCAAVSAKIKAHRSAWSLPWLRASTAAASSNEDSPSLVYTCQALSARPRKFGPFAFMRSRLPQKIKNGPSEKAVRMGPSACSAILLRLISQNSTEFSAVHLRSAKRSIVHPPCPRARA</sequence>
<protein>
    <submittedName>
        <fullName evidence="1">Uncharacterized protein</fullName>
    </submittedName>
</protein>
<evidence type="ECO:0000313" key="1">
    <source>
        <dbReference type="EMBL" id="KAF2763742.1"/>
    </source>
</evidence>
<dbReference type="Proteomes" id="UP000799436">
    <property type="component" value="Unassembled WGS sequence"/>
</dbReference>
<accession>A0A6G1KTU3</accession>
<gene>
    <name evidence="1" type="ORF">EJ03DRAFT_57455</name>
</gene>
<evidence type="ECO:0000313" key="2">
    <source>
        <dbReference type="Proteomes" id="UP000799436"/>
    </source>
</evidence>
<keyword evidence="2" id="KW-1185">Reference proteome</keyword>
<reference evidence="1" key="1">
    <citation type="journal article" date="2020" name="Stud. Mycol.">
        <title>101 Dothideomycetes genomes: a test case for predicting lifestyles and emergence of pathogens.</title>
        <authorList>
            <person name="Haridas S."/>
            <person name="Albert R."/>
            <person name="Binder M."/>
            <person name="Bloem J."/>
            <person name="Labutti K."/>
            <person name="Salamov A."/>
            <person name="Andreopoulos B."/>
            <person name="Baker S."/>
            <person name="Barry K."/>
            <person name="Bills G."/>
            <person name="Bluhm B."/>
            <person name="Cannon C."/>
            <person name="Castanera R."/>
            <person name="Culley D."/>
            <person name="Daum C."/>
            <person name="Ezra D."/>
            <person name="Gonzalez J."/>
            <person name="Henrissat B."/>
            <person name="Kuo A."/>
            <person name="Liang C."/>
            <person name="Lipzen A."/>
            <person name="Lutzoni F."/>
            <person name="Magnuson J."/>
            <person name="Mondo S."/>
            <person name="Nolan M."/>
            <person name="Ohm R."/>
            <person name="Pangilinan J."/>
            <person name="Park H.-J."/>
            <person name="Ramirez L."/>
            <person name="Alfaro M."/>
            <person name="Sun H."/>
            <person name="Tritt A."/>
            <person name="Yoshinaga Y."/>
            <person name="Zwiers L.-H."/>
            <person name="Turgeon B."/>
            <person name="Goodwin S."/>
            <person name="Spatafora J."/>
            <person name="Crous P."/>
            <person name="Grigoriev I."/>
        </authorList>
    </citation>
    <scope>NUCLEOTIDE SEQUENCE</scope>
    <source>
        <strain evidence="1">CBS 116005</strain>
    </source>
</reference>
<dbReference type="AlphaFoldDB" id="A0A6G1KTU3"/>